<dbReference type="PANTHER" id="PTHR43394">
    <property type="entry name" value="ATP-DEPENDENT PERMEASE MDL1, MITOCHONDRIAL"/>
    <property type="match status" value="1"/>
</dbReference>
<keyword evidence="5" id="KW-1003">Cell membrane</keyword>
<proteinExistence type="inferred from homology"/>
<evidence type="ECO:0000259" key="14">
    <source>
        <dbReference type="PROSITE" id="PS50929"/>
    </source>
</evidence>
<gene>
    <name evidence="16" type="primary">apxIB_2</name>
    <name evidence="16" type="ORF">ERS137941_02603</name>
    <name evidence="17" type="ORF">I6I39_18025</name>
</gene>
<feature type="domain" description="ABC transporter" evidence="13">
    <location>
        <begin position="468"/>
        <end position="703"/>
    </location>
</feature>
<dbReference type="Gene3D" id="3.90.70.10">
    <property type="entry name" value="Cysteine proteinases"/>
    <property type="match status" value="1"/>
</dbReference>
<evidence type="ECO:0000313" key="16">
    <source>
        <dbReference type="EMBL" id="CFQ65913.1"/>
    </source>
</evidence>
<dbReference type="InterPro" id="IPR036640">
    <property type="entry name" value="ABC1_TM_sf"/>
</dbReference>
<organism evidence="16 18">
    <name type="scientific">Yersinia enterocolitica</name>
    <dbReference type="NCBI Taxonomy" id="630"/>
    <lineage>
        <taxon>Bacteria</taxon>
        <taxon>Pseudomonadati</taxon>
        <taxon>Pseudomonadota</taxon>
        <taxon>Gammaproteobacteria</taxon>
        <taxon>Enterobacterales</taxon>
        <taxon>Yersiniaceae</taxon>
        <taxon>Yersinia</taxon>
    </lineage>
</organism>
<dbReference type="Pfam" id="PF00005">
    <property type="entry name" value="ABC_tran"/>
    <property type="match status" value="1"/>
</dbReference>
<evidence type="ECO:0000256" key="4">
    <source>
        <dbReference type="ARBA" id="ARBA00022448"/>
    </source>
</evidence>
<evidence type="ECO:0000313" key="17">
    <source>
        <dbReference type="EMBL" id="QQU46789.1"/>
    </source>
</evidence>
<reference evidence="17 19" key="2">
    <citation type="submission" date="2021-01" db="EMBL/GenBank/DDBJ databases">
        <title>FDA dAtabase for Regulatory Grade micrObial Sequences (FDA-ARGOS): Supporting development and validation of Infectious Disease Dx tests.</title>
        <authorList>
            <person name="Blissenbach B."/>
            <person name="Krut O."/>
            <person name="Tallon L."/>
            <person name="Sadzewicz L."/>
            <person name="Zhao X."/>
            <person name="Boylan J."/>
            <person name="Ott S."/>
            <person name="Bowen H."/>
            <person name="Vavikolanu K."/>
            <person name="Mehta A."/>
            <person name="Aluvathingal J."/>
            <person name="Nadendla S."/>
            <person name="Yan Y."/>
            <person name="Sichtig H."/>
        </authorList>
    </citation>
    <scope>NUCLEOTIDE SEQUENCE [LARGE SCALE GENOMIC DNA]</scope>
    <source>
        <strain evidence="17 19">FDAARGOS_1082</strain>
    </source>
</reference>
<comment type="similarity">
    <text evidence="2">Belongs to the ABC transporter superfamily. Protein-1 exporter (TC 3.A.1.109) family.</text>
</comment>
<accession>A0A0E1NFD5</accession>
<dbReference type="SUPFAM" id="SSF90123">
    <property type="entry name" value="ABC transporter transmembrane region"/>
    <property type="match status" value="1"/>
</dbReference>
<feature type="domain" description="ABC transmembrane type-1" evidence="14">
    <location>
        <begin position="156"/>
        <end position="435"/>
    </location>
</feature>
<evidence type="ECO:0000256" key="7">
    <source>
        <dbReference type="ARBA" id="ARBA00022741"/>
    </source>
</evidence>
<dbReference type="InterPro" id="IPR039421">
    <property type="entry name" value="Type_1_exporter"/>
</dbReference>
<evidence type="ECO:0000256" key="12">
    <source>
        <dbReference type="SAM" id="Phobius"/>
    </source>
</evidence>
<evidence type="ECO:0000313" key="18">
    <source>
        <dbReference type="Proteomes" id="UP000048841"/>
    </source>
</evidence>
<reference evidence="16 18" key="1">
    <citation type="submission" date="2015-03" db="EMBL/GenBank/DDBJ databases">
        <authorList>
            <person name="Murphy D."/>
        </authorList>
    </citation>
    <scope>NUCLEOTIDE SEQUENCE [LARGE SCALE GENOMIC DNA]</scope>
    <source>
        <strain evidence="16 18">IP26249</strain>
    </source>
</reference>
<dbReference type="GO" id="GO:0005886">
    <property type="term" value="C:plasma membrane"/>
    <property type="evidence" value="ECO:0007669"/>
    <property type="project" value="UniProtKB-SubCell"/>
</dbReference>
<evidence type="ECO:0000256" key="8">
    <source>
        <dbReference type="ARBA" id="ARBA00022801"/>
    </source>
</evidence>
<dbReference type="SMART" id="SM00382">
    <property type="entry name" value="AAA"/>
    <property type="match status" value="1"/>
</dbReference>
<dbReference type="GO" id="GO:0006508">
    <property type="term" value="P:proteolysis"/>
    <property type="evidence" value="ECO:0007669"/>
    <property type="project" value="InterPro"/>
</dbReference>
<dbReference type="PATRIC" id="fig|630.129.peg.2234"/>
<keyword evidence="11 12" id="KW-0472">Membrane</keyword>
<keyword evidence="4" id="KW-0813">Transport</keyword>
<protein>
    <recommendedName>
        <fullName evidence="3">Alpha-hemolysin translocation ATP-binding protein HlyB</fullName>
    </recommendedName>
</protein>
<feature type="transmembrane region" description="Helical" evidence="12">
    <location>
        <begin position="263"/>
        <end position="286"/>
    </location>
</feature>
<dbReference type="Gene3D" id="1.20.1560.10">
    <property type="entry name" value="ABC transporter type 1, transmembrane domain"/>
    <property type="match status" value="1"/>
</dbReference>
<keyword evidence="10 12" id="KW-1133">Transmembrane helix</keyword>
<keyword evidence="8" id="KW-0378">Hydrolase</keyword>
<dbReference type="PROSITE" id="PS50893">
    <property type="entry name" value="ABC_TRANSPORTER_2"/>
    <property type="match status" value="1"/>
</dbReference>
<dbReference type="GO" id="GO:0030253">
    <property type="term" value="P:protein secretion by the type I secretion system"/>
    <property type="evidence" value="ECO:0007669"/>
    <property type="project" value="InterPro"/>
</dbReference>
<dbReference type="GO" id="GO:0030256">
    <property type="term" value="C:type I protein secretion system complex"/>
    <property type="evidence" value="ECO:0007669"/>
    <property type="project" value="InterPro"/>
</dbReference>
<dbReference type="PANTHER" id="PTHR43394:SF1">
    <property type="entry name" value="ATP-BINDING CASSETTE SUB-FAMILY B MEMBER 10, MITOCHONDRIAL"/>
    <property type="match status" value="1"/>
</dbReference>
<dbReference type="Proteomes" id="UP000595309">
    <property type="component" value="Chromosome"/>
</dbReference>
<dbReference type="GO" id="GO:0016887">
    <property type="term" value="F:ATP hydrolysis activity"/>
    <property type="evidence" value="ECO:0007669"/>
    <property type="project" value="InterPro"/>
</dbReference>
<dbReference type="InterPro" id="IPR005074">
    <property type="entry name" value="Peptidase_C39"/>
</dbReference>
<dbReference type="AlphaFoldDB" id="A0A0E1NFD5"/>
<dbReference type="InterPro" id="IPR003439">
    <property type="entry name" value="ABC_transporter-like_ATP-bd"/>
</dbReference>
<dbReference type="CDD" id="cd18588">
    <property type="entry name" value="ABC_6TM_CyaB_HlyB_like"/>
    <property type="match status" value="1"/>
</dbReference>
<feature type="transmembrane region" description="Helical" evidence="12">
    <location>
        <begin position="292"/>
        <end position="310"/>
    </location>
</feature>
<dbReference type="Pfam" id="PF03412">
    <property type="entry name" value="Peptidase_C39"/>
    <property type="match status" value="1"/>
</dbReference>
<feature type="domain" description="Peptidase C39" evidence="15">
    <location>
        <begin position="8"/>
        <end position="124"/>
    </location>
</feature>
<dbReference type="Pfam" id="PF00664">
    <property type="entry name" value="ABC_membrane"/>
    <property type="match status" value="1"/>
</dbReference>
<name>A0A0E1NFD5_YEREN</name>
<keyword evidence="6 12" id="KW-0812">Transmembrane</keyword>
<dbReference type="Proteomes" id="UP000048841">
    <property type="component" value="Unassembled WGS sequence"/>
</dbReference>
<dbReference type="PROSITE" id="PS50929">
    <property type="entry name" value="ABC_TM1F"/>
    <property type="match status" value="1"/>
</dbReference>
<dbReference type="GO" id="GO:0015421">
    <property type="term" value="F:ABC-type oligopeptide transporter activity"/>
    <property type="evidence" value="ECO:0007669"/>
    <property type="project" value="TreeGrafter"/>
</dbReference>
<dbReference type="NCBIfam" id="TIGR01846">
    <property type="entry name" value="type_I_sec_HlyB"/>
    <property type="match status" value="1"/>
</dbReference>
<dbReference type="InterPro" id="IPR010132">
    <property type="entry name" value="ATPase_T1SS_HlyB"/>
</dbReference>
<dbReference type="InterPro" id="IPR027417">
    <property type="entry name" value="P-loop_NTPase"/>
</dbReference>
<dbReference type="PROSITE" id="PS50990">
    <property type="entry name" value="PEPTIDASE_C39"/>
    <property type="match status" value="1"/>
</dbReference>
<dbReference type="RefSeq" id="WP_013649925.1">
    <property type="nucleotide sequence ID" value="NZ_CGBR01000018.1"/>
</dbReference>
<dbReference type="EMBL" id="CGBR01000018">
    <property type="protein sequence ID" value="CFQ65913.1"/>
    <property type="molecule type" value="Genomic_DNA"/>
</dbReference>
<evidence type="ECO:0000256" key="11">
    <source>
        <dbReference type="ARBA" id="ARBA00023136"/>
    </source>
</evidence>
<evidence type="ECO:0000256" key="6">
    <source>
        <dbReference type="ARBA" id="ARBA00022692"/>
    </source>
</evidence>
<evidence type="ECO:0000259" key="13">
    <source>
        <dbReference type="PROSITE" id="PS50893"/>
    </source>
</evidence>
<feature type="transmembrane region" description="Helical" evidence="12">
    <location>
        <begin position="156"/>
        <end position="174"/>
    </location>
</feature>
<evidence type="ECO:0000256" key="9">
    <source>
        <dbReference type="ARBA" id="ARBA00022840"/>
    </source>
</evidence>
<evidence type="ECO:0000256" key="2">
    <source>
        <dbReference type="ARBA" id="ARBA00006025"/>
    </source>
</evidence>
<dbReference type="GO" id="GO:0008233">
    <property type="term" value="F:peptidase activity"/>
    <property type="evidence" value="ECO:0007669"/>
    <property type="project" value="InterPro"/>
</dbReference>
<dbReference type="EMBL" id="CP068146">
    <property type="protein sequence ID" value="QQU46789.1"/>
    <property type="molecule type" value="Genomic_DNA"/>
</dbReference>
<feature type="transmembrane region" description="Helical" evidence="12">
    <location>
        <begin position="186"/>
        <end position="210"/>
    </location>
</feature>
<dbReference type="PROSITE" id="PS00211">
    <property type="entry name" value="ABC_TRANSPORTER_1"/>
    <property type="match status" value="1"/>
</dbReference>
<evidence type="ECO:0000256" key="5">
    <source>
        <dbReference type="ARBA" id="ARBA00022475"/>
    </source>
</evidence>
<dbReference type="Gene3D" id="3.40.50.300">
    <property type="entry name" value="P-loop containing nucleotide triphosphate hydrolases"/>
    <property type="match status" value="1"/>
</dbReference>
<dbReference type="InterPro" id="IPR017871">
    <property type="entry name" value="ABC_transporter-like_CS"/>
</dbReference>
<dbReference type="FunFam" id="3.40.50.300:FF:000299">
    <property type="entry name" value="ABC transporter ATP-binding protein/permease"/>
    <property type="match status" value="1"/>
</dbReference>
<keyword evidence="9" id="KW-0067">ATP-binding</keyword>
<dbReference type="InterPro" id="IPR011527">
    <property type="entry name" value="ABC1_TM_dom"/>
</dbReference>
<sequence length="706" mass="78156">MMNSTTTQVNQPLEALARAAACFDLAVESSHLAHKVGLAPQDIDNIALCRCANWIGLRARAVSYSFSRLEHLPLPILFSHGTQWYVLLALNEQGASVYFPVDGQQKQISQQELASLWCGEAILLAKAEPQKQKKVPFGFSWFIPVITKYRHQLRNIILVSLLLQGILLVTPMLFETVIDKVLVSRGMGSLMVLGIAMIALAIVEPCYTFLRGWLFSHLSSRVGAELNTGLYRHLMGLPLGYFASQQTGQTIAKVREMEQIRSFLTGSALTMLLDLVFVSTFIAVMFCYSQPLTWIVLFSLVCYLLFWWAAGGMLRKRVKRQYETSAQNTAFLTEAISGLETIKTSATENQFNRSWRHSLANYVRASFACARAANIAEQGISLINKVTSAILLWVGVTLVLDGELSPGQFIAFTLFSGYVTQPILRLAQIWQDFQHTQVALKRIGTILDYPTEPGSAGLLSSSNSPGGLAFKQVRFRYRPDTAEVIQNLNLDIAGGEFVGITGPSGCGKSTLTKLLQRLYTPQHGQILVDGQDLAITDATTLRCQMSVVLQESILFSGSIRDNICQCRPNADDAHVEHIARLAGAHDFIAALAQGYQTPVGERGSLLSGGQRQRVALARALMADPKILILDEATSALDYESEAAIMRQLPEITRNRTVICIAHRLNTLRQCHRILVLKEGQVLEQGNHQDLLAQSGTYARLWRLQTE</sequence>
<dbReference type="SUPFAM" id="SSF52540">
    <property type="entry name" value="P-loop containing nucleoside triphosphate hydrolases"/>
    <property type="match status" value="1"/>
</dbReference>
<evidence type="ECO:0000313" key="19">
    <source>
        <dbReference type="Proteomes" id="UP000595309"/>
    </source>
</evidence>
<evidence type="ECO:0000256" key="1">
    <source>
        <dbReference type="ARBA" id="ARBA00004651"/>
    </source>
</evidence>
<evidence type="ECO:0000256" key="3">
    <source>
        <dbReference type="ARBA" id="ARBA00015531"/>
    </source>
</evidence>
<dbReference type="InterPro" id="IPR003593">
    <property type="entry name" value="AAA+_ATPase"/>
</dbReference>
<evidence type="ECO:0000259" key="15">
    <source>
        <dbReference type="PROSITE" id="PS50990"/>
    </source>
</evidence>
<dbReference type="KEGG" id="yet:CH48_3850"/>
<comment type="subcellular location">
    <subcellularLocation>
        <location evidence="1">Cell membrane</location>
        <topology evidence="1">Multi-pass membrane protein</topology>
    </subcellularLocation>
</comment>
<dbReference type="GO" id="GO:0005524">
    <property type="term" value="F:ATP binding"/>
    <property type="evidence" value="ECO:0007669"/>
    <property type="project" value="UniProtKB-KW"/>
</dbReference>
<keyword evidence="7" id="KW-0547">Nucleotide-binding</keyword>
<evidence type="ECO:0000256" key="10">
    <source>
        <dbReference type="ARBA" id="ARBA00022989"/>
    </source>
</evidence>